<dbReference type="HOGENOM" id="CLU_1190594_0_0_1"/>
<proteinExistence type="predicted"/>
<dbReference type="Proteomes" id="UP000012065">
    <property type="component" value="Unassembled WGS sequence"/>
</dbReference>
<feature type="compositionally biased region" description="Basic and acidic residues" evidence="1">
    <location>
        <begin position="7"/>
        <end position="16"/>
    </location>
</feature>
<evidence type="ECO:0000313" key="3">
    <source>
        <dbReference type="Proteomes" id="UP000012065"/>
    </source>
</evidence>
<comment type="caution">
    <text evidence="2">The sequence shown here is derived from an EMBL/GenBank/DDBJ whole genome shotgun (WGS) entry which is preliminary data.</text>
</comment>
<evidence type="ECO:0000313" key="2">
    <source>
        <dbReference type="EMBL" id="CCO32108.1"/>
    </source>
</evidence>
<reference evidence="2 3" key="1">
    <citation type="journal article" date="2013" name="J. Biotechnol.">
        <title>Establishment and interpretation of the genome sequence of the phytopathogenic fungus Rhizoctonia solani AG1-IB isolate 7/3/14.</title>
        <authorList>
            <person name="Wibberg D.W."/>
            <person name="Jelonek L.J."/>
            <person name="Rupp O.R."/>
            <person name="Hennig M.H."/>
            <person name="Eikmeyer F.E."/>
            <person name="Goesmann A.G."/>
            <person name="Hartmann A.H."/>
            <person name="Borriss R.B."/>
            <person name="Grosch R.G."/>
            <person name="Puehler A.P."/>
            <person name="Schlueter A.S."/>
        </authorList>
    </citation>
    <scope>NUCLEOTIDE SEQUENCE [LARGE SCALE GENOMIC DNA]</scope>
    <source>
        <strain evidence="3">AG1-IB / isolate 7/3/14</strain>
    </source>
</reference>
<dbReference type="AlphaFoldDB" id="M5BWV8"/>
<protein>
    <submittedName>
        <fullName evidence="2">Uncharacterized protein</fullName>
    </submittedName>
</protein>
<organism evidence="2 3">
    <name type="scientific">Thanatephorus cucumeris (strain AG1-IB / isolate 7/3/14)</name>
    <name type="common">Lettuce bottom rot fungus</name>
    <name type="synonym">Rhizoctonia solani</name>
    <dbReference type="NCBI Taxonomy" id="1108050"/>
    <lineage>
        <taxon>Eukaryota</taxon>
        <taxon>Fungi</taxon>
        <taxon>Dikarya</taxon>
        <taxon>Basidiomycota</taxon>
        <taxon>Agaricomycotina</taxon>
        <taxon>Agaricomycetes</taxon>
        <taxon>Cantharellales</taxon>
        <taxon>Ceratobasidiaceae</taxon>
        <taxon>Rhizoctonia</taxon>
        <taxon>Rhizoctonia solani AG-1</taxon>
    </lineage>
</organism>
<sequence>MASDSADATHTKDETKTSPSPSLSPPPPSPGANATKHLNSTPSSPLSDPPQSPRTSPAPNTAKDTDDKEDRAAVVLELNAELLKACGSMVERGVPSAELEPWTQRLSQNLTWLATYADHKPRSENAPALPVFTIPSPAPNPAIESLYSKLSVLFRKDIDRTLRKAQRAAQDALRSSPSLKRERESSPTSDSKRIDTGPEALGEPKPRASTLSETVPPTSALLAHRIPVLAHLD</sequence>
<feature type="region of interest" description="Disordered" evidence="1">
    <location>
        <begin position="165"/>
        <end position="217"/>
    </location>
</feature>
<accession>M5BWV8</accession>
<feature type="region of interest" description="Disordered" evidence="1">
    <location>
        <begin position="1"/>
        <end position="71"/>
    </location>
</feature>
<name>M5BWV8_THACB</name>
<gene>
    <name evidence="2" type="ORF">BN14_06161</name>
</gene>
<feature type="compositionally biased region" description="Basic and acidic residues" evidence="1">
    <location>
        <begin position="179"/>
        <end position="206"/>
    </location>
</feature>
<dbReference type="EMBL" id="CAOJ01009310">
    <property type="protein sequence ID" value="CCO32108.1"/>
    <property type="molecule type" value="Genomic_DNA"/>
</dbReference>
<evidence type="ECO:0000256" key="1">
    <source>
        <dbReference type="SAM" id="MobiDB-lite"/>
    </source>
</evidence>